<feature type="compositionally biased region" description="Polar residues" evidence="1">
    <location>
        <begin position="20"/>
        <end position="39"/>
    </location>
</feature>
<accession>A0A4Z1I4I4</accession>
<proteinExistence type="predicted"/>
<keyword evidence="3" id="KW-1185">Reference proteome</keyword>
<dbReference type="Proteomes" id="UP000297229">
    <property type="component" value="Unassembled WGS sequence"/>
</dbReference>
<name>A0A4Z1I4I4_9HELO</name>
<sequence length="317" mass="35467">MKEDRSSPSVVTKSEFKTMNGVTKAQSTKSRRSVANMNETALAKKRENDRNAQRNIREKARKEKTEMEQKIQKLESQQRGFDELVKRNEKLRALLLKHDIDPDTEEVLSPRQTQPLENIAPEKRSLGSSQGFPAEGMLEGMEMDRSTTGYQFPIVSQPSLQQAPGLLPIYNSMESNQLLDSPELTGSPASLYSHHSASRTGSPQNTGAVSPPYPSHQSMTPLQHMSQPMYPLSMPIQSMGSIPQMSPPHDISLQQNSGFQNTYTQDWTFPGSAGPIWDQTVAFRPMSTYAVPMTMEEKDSSTVQNAHSQETHSEGRR</sequence>
<evidence type="ECO:0000313" key="2">
    <source>
        <dbReference type="EMBL" id="TGO53660.1"/>
    </source>
</evidence>
<feature type="region of interest" description="Disordered" evidence="1">
    <location>
        <begin position="116"/>
        <end position="135"/>
    </location>
</feature>
<gene>
    <name evidence="2" type="ORF">BELL_1572g00010</name>
</gene>
<reference evidence="2 3" key="1">
    <citation type="submission" date="2017-12" db="EMBL/GenBank/DDBJ databases">
        <title>Comparative genomics of Botrytis spp.</title>
        <authorList>
            <person name="Valero-Jimenez C.A."/>
            <person name="Tapia P."/>
            <person name="Veloso J."/>
            <person name="Silva-Moreno E."/>
            <person name="Staats M."/>
            <person name="Valdes J.H."/>
            <person name="Van Kan J.A.L."/>
        </authorList>
    </citation>
    <scope>NUCLEOTIDE SEQUENCE [LARGE SCALE GENOMIC DNA]</scope>
    <source>
        <strain evidence="2 3">Be9601</strain>
    </source>
</reference>
<dbReference type="AlphaFoldDB" id="A0A4Z1I4I4"/>
<dbReference type="EMBL" id="PQXM01001570">
    <property type="protein sequence ID" value="TGO53660.1"/>
    <property type="molecule type" value="Genomic_DNA"/>
</dbReference>
<feature type="compositionally biased region" description="Basic and acidic residues" evidence="1">
    <location>
        <begin position="42"/>
        <end position="73"/>
    </location>
</feature>
<evidence type="ECO:0008006" key="4">
    <source>
        <dbReference type="Google" id="ProtNLM"/>
    </source>
</evidence>
<feature type="compositionally biased region" description="Polar residues" evidence="1">
    <location>
        <begin position="187"/>
        <end position="208"/>
    </location>
</feature>
<feature type="region of interest" description="Disordered" evidence="1">
    <location>
        <begin position="296"/>
        <end position="317"/>
    </location>
</feature>
<dbReference type="CDD" id="cd14688">
    <property type="entry name" value="bZIP_YAP"/>
    <property type="match status" value="1"/>
</dbReference>
<dbReference type="OrthoDB" id="3535998at2759"/>
<feature type="region of interest" description="Disordered" evidence="1">
    <location>
        <begin position="178"/>
        <end position="232"/>
    </location>
</feature>
<evidence type="ECO:0000313" key="3">
    <source>
        <dbReference type="Proteomes" id="UP000297229"/>
    </source>
</evidence>
<evidence type="ECO:0000256" key="1">
    <source>
        <dbReference type="SAM" id="MobiDB-lite"/>
    </source>
</evidence>
<organism evidence="2 3">
    <name type="scientific">Botrytis elliptica</name>
    <dbReference type="NCBI Taxonomy" id="278938"/>
    <lineage>
        <taxon>Eukaryota</taxon>
        <taxon>Fungi</taxon>
        <taxon>Dikarya</taxon>
        <taxon>Ascomycota</taxon>
        <taxon>Pezizomycotina</taxon>
        <taxon>Leotiomycetes</taxon>
        <taxon>Helotiales</taxon>
        <taxon>Sclerotiniaceae</taxon>
        <taxon>Botrytis</taxon>
    </lineage>
</organism>
<protein>
    <recommendedName>
        <fullName evidence="4">BZIP domain-containing protein</fullName>
    </recommendedName>
</protein>
<comment type="caution">
    <text evidence="2">The sequence shown here is derived from an EMBL/GenBank/DDBJ whole genome shotgun (WGS) entry which is preliminary data.</text>
</comment>
<feature type="region of interest" description="Disordered" evidence="1">
    <location>
        <begin position="19"/>
        <end position="77"/>
    </location>
</feature>
<feature type="compositionally biased region" description="Polar residues" evidence="1">
    <location>
        <begin position="215"/>
        <end position="226"/>
    </location>
</feature>